<dbReference type="GO" id="GO:0008168">
    <property type="term" value="F:methyltransferase activity"/>
    <property type="evidence" value="ECO:0007669"/>
    <property type="project" value="UniProtKB-KW"/>
</dbReference>
<evidence type="ECO:0000313" key="1">
    <source>
        <dbReference type="EMBL" id="QJA62490.1"/>
    </source>
</evidence>
<dbReference type="Gene3D" id="3.40.50.150">
    <property type="entry name" value="Vaccinia Virus protein VP39"/>
    <property type="match status" value="1"/>
</dbReference>
<dbReference type="Pfam" id="PF13489">
    <property type="entry name" value="Methyltransf_23"/>
    <property type="match status" value="1"/>
</dbReference>
<dbReference type="GO" id="GO:0032259">
    <property type="term" value="P:methylation"/>
    <property type="evidence" value="ECO:0007669"/>
    <property type="project" value="UniProtKB-KW"/>
</dbReference>
<reference evidence="1" key="1">
    <citation type="submission" date="2020-03" db="EMBL/GenBank/DDBJ databases">
        <title>The deep terrestrial virosphere.</title>
        <authorList>
            <person name="Holmfeldt K."/>
            <person name="Nilsson E."/>
            <person name="Simone D."/>
            <person name="Lopez-Fernandez M."/>
            <person name="Wu X."/>
            <person name="de Brujin I."/>
            <person name="Lundin D."/>
            <person name="Andersson A."/>
            <person name="Bertilsson S."/>
            <person name="Dopson M."/>
        </authorList>
    </citation>
    <scope>NUCLEOTIDE SEQUENCE</scope>
    <source>
        <strain evidence="1">MM415B00778</strain>
    </source>
</reference>
<dbReference type="InterPro" id="IPR029063">
    <property type="entry name" value="SAM-dependent_MTases_sf"/>
</dbReference>
<organism evidence="1">
    <name type="scientific">viral metagenome</name>
    <dbReference type="NCBI Taxonomy" id="1070528"/>
    <lineage>
        <taxon>unclassified sequences</taxon>
        <taxon>metagenomes</taxon>
        <taxon>organismal metagenomes</taxon>
    </lineage>
</organism>
<dbReference type="SUPFAM" id="SSF53335">
    <property type="entry name" value="S-adenosyl-L-methionine-dependent methyltransferases"/>
    <property type="match status" value="1"/>
</dbReference>
<name>A0A6M3IYE3_9ZZZZ</name>
<keyword evidence="1" id="KW-0808">Transferase</keyword>
<accession>A0A6M3IYE3</accession>
<sequence length="249" mass="28937">MNYKKELNETFDNMSEFGITFGGGFNVILAKYRNKLLGNIIKHQEPKEPKILEVGGADGLCTKFLADRFSNVTVLEPVESLACELQSKFKNVTVYCKTLEEFDSNAKFDYIIAFNVLEHTEDDDKFLEYIRRFMHNKSSFILTVPNARSMHRQLGKELCIINDIFDLTDTDKLVGHKRYYDYTILNSKLRKNGFWTVDYHGVILKPFPNNIMLQLDKYYDGLYSLGYTHRENGAELFVLSVKYENIILS</sequence>
<proteinExistence type="predicted"/>
<protein>
    <submittedName>
        <fullName evidence="1">Putative methyltransferase</fullName>
    </submittedName>
</protein>
<dbReference type="AlphaFoldDB" id="A0A6M3IYE3"/>
<dbReference type="CDD" id="cd02440">
    <property type="entry name" value="AdoMet_MTases"/>
    <property type="match status" value="1"/>
</dbReference>
<keyword evidence="1" id="KW-0489">Methyltransferase</keyword>
<gene>
    <name evidence="1" type="ORF">MM415B00778_0024</name>
</gene>
<dbReference type="EMBL" id="MT141472">
    <property type="protein sequence ID" value="QJA62490.1"/>
    <property type="molecule type" value="Genomic_DNA"/>
</dbReference>